<gene>
    <name evidence="1" type="ORF">Pint_03465</name>
</gene>
<keyword evidence="2" id="KW-1185">Reference proteome</keyword>
<reference evidence="2" key="1">
    <citation type="journal article" date="2023" name="G3 (Bethesda)">
        <title>Genome assembly and association tests identify interacting loci associated with vigor, precocity, and sex in interspecific pistachio rootstocks.</title>
        <authorList>
            <person name="Palmer W."/>
            <person name="Jacygrad E."/>
            <person name="Sagayaradj S."/>
            <person name="Cavanaugh K."/>
            <person name="Han R."/>
            <person name="Bertier L."/>
            <person name="Beede B."/>
            <person name="Kafkas S."/>
            <person name="Golino D."/>
            <person name="Preece J."/>
            <person name="Michelmore R."/>
        </authorList>
    </citation>
    <scope>NUCLEOTIDE SEQUENCE [LARGE SCALE GENOMIC DNA]</scope>
</reference>
<name>A0ACC0ZLK7_9ROSI</name>
<sequence>MLATSKDEGFDDENKLLRTVFVGNLPLKVKKKLLLKEFRCAFVACLVRLKPQGRELSIHFRSSSLTSLKVPISRQDSSSGVFSGERQTVSSPRVSLNLEMNNKRISGIRRALSQTDVARSDVPTKMSGGGTRFTSSRIPEEDVNGVENDGVDYSGN</sequence>
<evidence type="ECO:0000313" key="1">
    <source>
        <dbReference type="EMBL" id="KAJ0053008.1"/>
    </source>
</evidence>
<protein>
    <submittedName>
        <fullName evidence="1">Uncharacterized protein</fullName>
    </submittedName>
</protein>
<comment type="caution">
    <text evidence="1">The sequence shown here is derived from an EMBL/GenBank/DDBJ whole genome shotgun (WGS) entry which is preliminary data.</text>
</comment>
<dbReference type="Proteomes" id="UP001163603">
    <property type="component" value="Chromosome 1"/>
</dbReference>
<proteinExistence type="predicted"/>
<accession>A0ACC0ZLK7</accession>
<dbReference type="EMBL" id="CM047736">
    <property type="protein sequence ID" value="KAJ0053008.1"/>
    <property type="molecule type" value="Genomic_DNA"/>
</dbReference>
<evidence type="ECO:0000313" key="2">
    <source>
        <dbReference type="Proteomes" id="UP001163603"/>
    </source>
</evidence>
<organism evidence="1 2">
    <name type="scientific">Pistacia integerrima</name>
    <dbReference type="NCBI Taxonomy" id="434235"/>
    <lineage>
        <taxon>Eukaryota</taxon>
        <taxon>Viridiplantae</taxon>
        <taxon>Streptophyta</taxon>
        <taxon>Embryophyta</taxon>
        <taxon>Tracheophyta</taxon>
        <taxon>Spermatophyta</taxon>
        <taxon>Magnoliopsida</taxon>
        <taxon>eudicotyledons</taxon>
        <taxon>Gunneridae</taxon>
        <taxon>Pentapetalae</taxon>
        <taxon>rosids</taxon>
        <taxon>malvids</taxon>
        <taxon>Sapindales</taxon>
        <taxon>Anacardiaceae</taxon>
        <taxon>Pistacia</taxon>
    </lineage>
</organism>